<dbReference type="AlphaFoldDB" id="A0A6N9NJM7"/>
<accession>A0A6N9NJM7</accession>
<proteinExistence type="predicted"/>
<evidence type="ECO:0000256" key="2">
    <source>
        <dbReference type="SAM" id="SignalP"/>
    </source>
</evidence>
<name>A0A6N9NJM7_9FLAO</name>
<comment type="caution">
    <text evidence="4">The sequence shown here is derived from an EMBL/GenBank/DDBJ whole genome shotgun (WGS) entry which is preliminary data.</text>
</comment>
<dbReference type="Gene3D" id="2.40.128.720">
    <property type="match status" value="1"/>
</dbReference>
<feature type="chain" id="PRO_5027090588" evidence="2">
    <location>
        <begin position="21"/>
        <end position="428"/>
    </location>
</feature>
<evidence type="ECO:0000313" key="5">
    <source>
        <dbReference type="Proteomes" id="UP000470771"/>
    </source>
</evidence>
<dbReference type="Proteomes" id="UP000470771">
    <property type="component" value="Unassembled WGS sequence"/>
</dbReference>
<protein>
    <submittedName>
        <fullName evidence="4">T9SS type A sorting domain-containing protein</fullName>
    </submittedName>
</protein>
<organism evidence="4 5">
    <name type="scientific">Acidiluteibacter ferrifornacis</name>
    <dbReference type="NCBI Taxonomy" id="2692424"/>
    <lineage>
        <taxon>Bacteria</taxon>
        <taxon>Pseudomonadati</taxon>
        <taxon>Bacteroidota</taxon>
        <taxon>Flavobacteriia</taxon>
        <taxon>Flavobacteriales</taxon>
        <taxon>Cryomorphaceae</taxon>
        <taxon>Acidiluteibacter</taxon>
    </lineage>
</organism>
<keyword evidence="1 2" id="KW-0732">Signal</keyword>
<evidence type="ECO:0000259" key="3">
    <source>
        <dbReference type="Pfam" id="PF18962"/>
    </source>
</evidence>
<evidence type="ECO:0000313" key="4">
    <source>
        <dbReference type="EMBL" id="NBG66059.1"/>
    </source>
</evidence>
<dbReference type="EMBL" id="WWNE01000006">
    <property type="protein sequence ID" value="NBG66059.1"/>
    <property type="molecule type" value="Genomic_DNA"/>
</dbReference>
<feature type="signal peptide" evidence="2">
    <location>
        <begin position="1"/>
        <end position="20"/>
    </location>
</feature>
<gene>
    <name evidence="4" type="ORF">GQN54_08000</name>
</gene>
<dbReference type="NCBIfam" id="TIGR04183">
    <property type="entry name" value="Por_Secre_tail"/>
    <property type="match status" value="1"/>
</dbReference>
<feature type="domain" description="Secretion system C-terminal sorting" evidence="3">
    <location>
        <begin position="354"/>
        <end position="426"/>
    </location>
</feature>
<dbReference type="InterPro" id="IPR026444">
    <property type="entry name" value="Secre_tail"/>
</dbReference>
<keyword evidence="5" id="KW-1185">Reference proteome</keyword>
<sequence>MKKLLTTILAGSFTILTATAQDQIKSYTVEKYDGTQYVKQDSVSYLWSTNQDDERLLNIFTSQWYRAPILYDGSYFNSYDNQTTYSWDAANSRYFTSVVYTQELNVLGQIKKRARQLLDSGNIENESMWEYSYDLNGNVVEDIYYTWGDTSWVALNKLNRKFFGNQVDTALILMRGNSSWDQNSIITYKYENSRLMEKFSKLLIGSNPQGMNYQKFIYTYDTVNNSKSELVQRWSVSMWEDLERLTTYYNSANQVDSTIFESPAGIISKRKVFKYNSNGLSEVVSSNYNVSQQKYYPQVRFSFNYNPNGTLQSVIEESIDASGWLIKSDDLRYNYNYQTRVGLAEHSSFANFKIYPNPTSDQITISTKGNRINQIRIVDLSGKVVFENQSTLNANEIKVPIHQLENGTYILTVTSNGQQKSEKVVVNH</sequence>
<dbReference type="RefSeq" id="WP_160633004.1">
    <property type="nucleotide sequence ID" value="NZ_WWNE01000006.1"/>
</dbReference>
<evidence type="ECO:0000256" key="1">
    <source>
        <dbReference type="ARBA" id="ARBA00022729"/>
    </source>
</evidence>
<dbReference type="Pfam" id="PF18962">
    <property type="entry name" value="Por_Secre_tail"/>
    <property type="match status" value="1"/>
</dbReference>
<reference evidence="4 5" key="1">
    <citation type="submission" date="2019-12" db="EMBL/GenBank/DDBJ databases">
        <authorList>
            <person name="Zhao J."/>
        </authorList>
    </citation>
    <scope>NUCLEOTIDE SEQUENCE [LARGE SCALE GENOMIC DNA]</scope>
    <source>
        <strain evidence="4 5">S-15</strain>
    </source>
</reference>